<dbReference type="eggNOG" id="COG1260">
    <property type="taxonomic scope" value="Bacteria"/>
</dbReference>
<reference evidence="3 4" key="1">
    <citation type="journal article" date="2008" name="J. Bacteriol.">
        <title>'Candidatus Cloacamonas acidaminovorans': genome sequence reconstruction provides a first glimpse of a new bacterial division.</title>
        <authorList>
            <person name="Pelletier E."/>
            <person name="Kreimeyer A."/>
            <person name="Bocs S."/>
            <person name="Rouy Z."/>
            <person name="Gyapay G."/>
            <person name="Chouari R."/>
            <person name="Riviere D."/>
            <person name="Ganesan A."/>
            <person name="Daegelen P."/>
            <person name="Sghir A."/>
            <person name="Cohen G.N."/>
            <person name="Medigue C."/>
            <person name="Weissenbach J."/>
            <person name="Le Paslier D."/>
        </authorList>
    </citation>
    <scope>NUCLEOTIDE SEQUENCE [LARGE SCALE GENOMIC DNA]</scope>
    <source>
        <strain evidence="4">Evry</strain>
    </source>
</reference>
<dbReference type="STRING" id="459349.CLOAM0423"/>
<dbReference type="KEGG" id="caci:CLOAM0423"/>
<dbReference type="EC" id="5.5.1.4" evidence="3"/>
<keyword evidence="4" id="KW-1185">Reference proteome</keyword>
<keyword evidence="3" id="KW-0413">Isomerase</keyword>
<dbReference type="PANTHER" id="PTHR11510">
    <property type="entry name" value="MYO-INOSITOL-1 PHOSPHATE SYNTHASE"/>
    <property type="match status" value="1"/>
</dbReference>
<evidence type="ECO:0000313" key="3">
    <source>
        <dbReference type="EMBL" id="CAO80326.1"/>
    </source>
</evidence>
<dbReference type="Gene3D" id="3.30.360.10">
    <property type="entry name" value="Dihydrodipicolinate Reductase, domain 2"/>
    <property type="match status" value="1"/>
</dbReference>
<dbReference type="Pfam" id="PF01658">
    <property type="entry name" value="Inos-1-P_synth"/>
    <property type="match status" value="1"/>
</dbReference>
<protein>
    <submittedName>
        <fullName evidence="3">Inositol-3-phosphate synthase (Myo-inositol-1-phosphate synthase) (MI-1-P synthase) (IPS)</fullName>
        <ecNumber evidence="3">5.5.1.4</ecNumber>
    </submittedName>
</protein>
<dbReference type="InterPro" id="IPR002587">
    <property type="entry name" value="Myo-inos-1-P_Synthase"/>
</dbReference>
<dbReference type="GO" id="GO:0004512">
    <property type="term" value="F:inositol-3-phosphate synthase activity"/>
    <property type="evidence" value="ECO:0007669"/>
    <property type="project" value="UniProtKB-EC"/>
</dbReference>
<dbReference type="Gene3D" id="3.40.50.720">
    <property type="entry name" value="NAD(P)-binding Rossmann-like Domain"/>
    <property type="match status" value="1"/>
</dbReference>
<comment type="similarity">
    <text evidence="1">Belongs to the myo-inositol 1-phosphate synthase family.</text>
</comment>
<evidence type="ECO:0000256" key="1">
    <source>
        <dbReference type="ARBA" id="ARBA00010813"/>
    </source>
</evidence>
<dbReference type="PIRSF" id="PIRSF015578">
    <property type="entry name" value="Myoinos-ppht_syn"/>
    <property type="match status" value="1"/>
</dbReference>
<gene>
    <name evidence="3" type="primary">ino1</name>
    <name evidence="3" type="ordered locus">CLOAM0423</name>
</gene>
<sequence length="459" mass="52324">MTPTHLYIYWIKISNKKGEKMLRGNEIKPAEGKLGVMLVGLGAVSTTFVAGVQAIKKGISEPFGSVTQMSTIRLGKRTENRTPLIKDFVPLANLEDLEFMAWDIFEYDAYESALKAGVLEKELLDKIEPELRSLKPQKAVFNNNYVKKLHGTYVKTGINKMDLAQQLMDDIKRFQEINNCSRLVMAWAASTEVYLESDPVHNTLESFEQGLRDNHPAIAPSMIYAYAALQMGVPFLNGAPNLNLEIPALRKLAEEKKVPVAGKDFKTGQTLMKTIIAPGLKARMLGIHGWFSTNILGNRDGEVLDDPESFKTKEVSKLSVLETILEPEKYPQLYKNLYHKVRINYYPPRGDNKESWDNIDIFGWLGYPMQIKINFLCRDSILAAPVLLDLILFIDLAQRCNMSGVQEWLSFFWKSPMTAPGLYPENDLFIQQMKMKNTLRYMMKEDLITHLGLEYYNEM</sequence>
<dbReference type="SUPFAM" id="SSF51735">
    <property type="entry name" value="NAD(P)-binding Rossmann-fold domains"/>
    <property type="match status" value="1"/>
</dbReference>
<organism evidence="3 4">
    <name type="scientific">Cloacimonas acidaminovorans (strain Evry)</name>
    <dbReference type="NCBI Taxonomy" id="459349"/>
    <lineage>
        <taxon>Bacteria</taxon>
        <taxon>Pseudomonadati</taxon>
        <taxon>Candidatus Cloacimonadota</taxon>
        <taxon>Candidatus Cloacimonadia</taxon>
        <taxon>Candidatus Cloacimonadales</taxon>
        <taxon>Candidatus Cloacimonadaceae</taxon>
        <taxon>Candidatus Cloacimonas</taxon>
    </lineage>
</organism>
<dbReference type="AlphaFoldDB" id="B0VJX5"/>
<proteinExistence type="inferred from homology"/>
<dbReference type="Proteomes" id="UP000002019">
    <property type="component" value="Chromosome"/>
</dbReference>
<dbReference type="GO" id="GO:0006021">
    <property type="term" value="P:inositol biosynthetic process"/>
    <property type="evidence" value="ECO:0007669"/>
    <property type="project" value="InterPro"/>
</dbReference>
<accession>B0VJX5</accession>
<dbReference type="EMBL" id="CU466930">
    <property type="protein sequence ID" value="CAO80326.1"/>
    <property type="molecule type" value="Genomic_DNA"/>
</dbReference>
<feature type="domain" description="Myo-inositol-1-phosphate synthase GAPDH-like" evidence="2">
    <location>
        <begin position="268"/>
        <end position="380"/>
    </location>
</feature>
<dbReference type="InterPro" id="IPR013021">
    <property type="entry name" value="Myo-inos-1-P_Synthase_GAPDH"/>
</dbReference>
<dbReference type="InterPro" id="IPR036291">
    <property type="entry name" value="NAD(P)-bd_dom_sf"/>
</dbReference>
<dbReference type="SUPFAM" id="SSF55347">
    <property type="entry name" value="Glyceraldehyde-3-phosphate dehydrogenase-like, C-terminal domain"/>
    <property type="match status" value="1"/>
</dbReference>
<dbReference type="HOGENOM" id="CLU_021486_0_0_0"/>
<dbReference type="Pfam" id="PF07994">
    <property type="entry name" value="NAD_binding_5"/>
    <property type="match status" value="1"/>
</dbReference>
<name>B0VJX5_CLOAI</name>
<evidence type="ECO:0000313" key="4">
    <source>
        <dbReference type="Proteomes" id="UP000002019"/>
    </source>
</evidence>
<evidence type="ECO:0000259" key="2">
    <source>
        <dbReference type="Pfam" id="PF01658"/>
    </source>
</evidence>
<dbReference type="GO" id="GO:0008654">
    <property type="term" value="P:phospholipid biosynthetic process"/>
    <property type="evidence" value="ECO:0007669"/>
    <property type="project" value="InterPro"/>
</dbReference>